<accession>A0A8X8CZB1</accession>
<organism evidence="1 2">
    <name type="scientific">Populus tomentosa</name>
    <name type="common">Chinese white poplar</name>
    <dbReference type="NCBI Taxonomy" id="118781"/>
    <lineage>
        <taxon>Eukaryota</taxon>
        <taxon>Viridiplantae</taxon>
        <taxon>Streptophyta</taxon>
        <taxon>Embryophyta</taxon>
        <taxon>Tracheophyta</taxon>
        <taxon>Spermatophyta</taxon>
        <taxon>Magnoliopsida</taxon>
        <taxon>eudicotyledons</taxon>
        <taxon>Gunneridae</taxon>
        <taxon>Pentapetalae</taxon>
        <taxon>rosids</taxon>
        <taxon>fabids</taxon>
        <taxon>Malpighiales</taxon>
        <taxon>Salicaceae</taxon>
        <taxon>Saliceae</taxon>
        <taxon>Populus</taxon>
    </lineage>
</organism>
<gene>
    <name evidence="1" type="ORF">POTOM_014401</name>
</gene>
<reference evidence="1" key="1">
    <citation type="journal article" date="2020" name="bioRxiv">
        <title>Hybrid origin of Populus tomentosa Carr. identified through genome sequencing and phylogenomic analysis.</title>
        <authorList>
            <person name="An X."/>
            <person name="Gao K."/>
            <person name="Chen Z."/>
            <person name="Li J."/>
            <person name="Yang X."/>
            <person name="Yang X."/>
            <person name="Zhou J."/>
            <person name="Guo T."/>
            <person name="Zhao T."/>
            <person name="Huang S."/>
            <person name="Miao D."/>
            <person name="Khan W.U."/>
            <person name="Rao P."/>
            <person name="Ye M."/>
            <person name="Lei B."/>
            <person name="Liao W."/>
            <person name="Wang J."/>
            <person name="Ji L."/>
            <person name="Li Y."/>
            <person name="Guo B."/>
            <person name="Mustafa N.S."/>
            <person name="Li S."/>
            <person name="Yun Q."/>
            <person name="Keller S.R."/>
            <person name="Mao J."/>
            <person name="Zhang R."/>
            <person name="Strauss S.H."/>
        </authorList>
    </citation>
    <scope>NUCLEOTIDE SEQUENCE</scope>
    <source>
        <strain evidence="1">GM15</strain>
        <tissue evidence="1">Leaf</tissue>
    </source>
</reference>
<evidence type="ECO:0000313" key="1">
    <source>
        <dbReference type="EMBL" id="KAG6781491.1"/>
    </source>
</evidence>
<protein>
    <submittedName>
        <fullName evidence="1">Uncharacterized protein</fullName>
    </submittedName>
</protein>
<dbReference type="Proteomes" id="UP000886885">
    <property type="component" value="Chromosome 3D"/>
</dbReference>
<comment type="caution">
    <text evidence="1">The sequence shown here is derived from an EMBL/GenBank/DDBJ whole genome shotgun (WGS) entry which is preliminary data.</text>
</comment>
<dbReference type="AlphaFoldDB" id="A0A8X8CZB1"/>
<sequence>MGEARPILLTVSCSKEEEEKIFPTSLVRPYFLLNVRRSGECESILHVLRDDFSRSAAYAGNSGIGEMQLCLIPPSRLLHLIFWWFSSLYMAADIVRGVVNLCYWFGYGVGELIRDDAGVRVGGFAFNIRCRSVVVAEL</sequence>
<name>A0A8X8CZB1_POPTO</name>
<keyword evidence="2" id="KW-1185">Reference proteome</keyword>
<proteinExistence type="predicted"/>
<evidence type="ECO:0000313" key="2">
    <source>
        <dbReference type="Proteomes" id="UP000886885"/>
    </source>
</evidence>
<dbReference type="EMBL" id="JAAWWB010000006">
    <property type="protein sequence ID" value="KAG6781491.1"/>
    <property type="molecule type" value="Genomic_DNA"/>
</dbReference>